<dbReference type="NCBIfam" id="TIGR01549">
    <property type="entry name" value="HAD-SF-IA-v1"/>
    <property type="match status" value="1"/>
</dbReference>
<dbReference type="PRINTS" id="PR00413">
    <property type="entry name" value="HADHALOGNASE"/>
</dbReference>
<dbReference type="InterPro" id="IPR036412">
    <property type="entry name" value="HAD-like_sf"/>
</dbReference>
<dbReference type="InterPro" id="IPR041492">
    <property type="entry name" value="HAD_2"/>
</dbReference>
<dbReference type="Gene3D" id="3.40.50.1000">
    <property type="entry name" value="HAD superfamily/HAD-like"/>
    <property type="match status" value="1"/>
</dbReference>
<dbReference type="AlphaFoldDB" id="A0A9Y1BJM1"/>
<dbReference type="InterPro" id="IPR052550">
    <property type="entry name" value="Pyrimidine_5'-ntase_YjjG"/>
</dbReference>
<dbReference type="SFLD" id="SFLDS00003">
    <property type="entry name" value="Haloacid_Dehalogenase"/>
    <property type="match status" value="1"/>
</dbReference>
<dbReference type="InterPro" id="IPR011951">
    <property type="entry name" value="HAD-SF_hydro_IA_YjjG/PynA"/>
</dbReference>
<dbReference type="Proteomes" id="UP001201020">
    <property type="component" value="Chromosome"/>
</dbReference>
<protein>
    <submittedName>
        <fullName evidence="2">YjjG family noncanonical pyrimidine nucleotidase</fullName>
    </submittedName>
</protein>
<dbReference type="InterPro" id="IPR006439">
    <property type="entry name" value="HAD-SF_hydro_IA"/>
</dbReference>
<dbReference type="Pfam" id="PF13419">
    <property type="entry name" value="HAD_2"/>
    <property type="match status" value="1"/>
</dbReference>
<organism evidence="2">
    <name type="scientific">Candidatus Heimdallarchaeum aukensis</name>
    <dbReference type="NCBI Taxonomy" id="2876573"/>
    <lineage>
        <taxon>Archaea</taxon>
        <taxon>Promethearchaeati</taxon>
        <taxon>Candidatus Heimdallarchaeota</taxon>
        <taxon>Candidatus Heimdallarchaeia (ex Rinke et al. 2021) (nom. nud.)</taxon>
        <taxon>Candidatus Heimdallarchaeales</taxon>
        <taxon>Candidatus Heimdallarchaeaceae</taxon>
        <taxon>Candidatus Heimdallarchaeum</taxon>
    </lineage>
</organism>
<dbReference type="InterPro" id="IPR023214">
    <property type="entry name" value="HAD_sf"/>
</dbReference>
<reference evidence="2" key="1">
    <citation type="journal article" date="2022" name="Nat. Microbiol.">
        <title>Unique mobile elements and scalable gene flow at the prokaryote-eukaryote boundary revealed by circularized Asgard archaea genomes.</title>
        <authorList>
            <person name="Wu F."/>
            <person name="Speth D.R."/>
            <person name="Philosof A."/>
            <person name="Cremiere A."/>
            <person name="Narayanan A."/>
            <person name="Barco R.A."/>
            <person name="Connon S.A."/>
            <person name="Amend J.P."/>
            <person name="Antoshechkin I.A."/>
            <person name="Orphan V.J."/>
        </authorList>
    </citation>
    <scope>NUCLEOTIDE SEQUENCE</scope>
    <source>
        <strain evidence="2">PM71</strain>
    </source>
</reference>
<name>A0A9Y1BJM1_9ARCH</name>
<accession>A0A9Y1BJM1</accession>
<evidence type="ECO:0000256" key="1">
    <source>
        <dbReference type="ARBA" id="ARBA00007958"/>
    </source>
</evidence>
<dbReference type="PANTHER" id="PTHR47478">
    <property type="match status" value="1"/>
</dbReference>
<dbReference type="NCBIfam" id="TIGR02254">
    <property type="entry name" value="YjjG_YfnB"/>
    <property type="match status" value="1"/>
</dbReference>
<dbReference type="InterPro" id="IPR023198">
    <property type="entry name" value="PGP-like_dom2"/>
</dbReference>
<proteinExistence type="inferred from homology"/>
<dbReference type="PANTHER" id="PTHR47478:SF1">
    <property type="entry name" value="PYRIMIDINE 5'-NUCLEOTIDASE YJJG"/>
    <property type="match status" value="1"/>
</dbReference>
<dbReference type="NCBIfam" id="TIGR01509">
    <property type="entry name" value="HAD-SF-IA-v3"/>
    <property type="match status" value="1"/>
</dbReference>
<comment type="similarity">
    <text evidence="1">Belongs to the HAD-like hydrolase superfamily.</text>
</comment>
<dbReference type="Gene3D" id="1.10.150.240">
    <property type="entry name" value="Putative phosphatase, domain 2"/>
    <property type="match status" value="1"/>
</dbReference>
<gene>
    <name evidence="2" type="ORF">K9W45_09785</name>
</gene>
<evidence type="ECO:0000313" key="2">
    <source>
        <dbReference type="EMBL" id="UJG40125.1"/>
    </source>
</evidence>
<dbReference type="SUPFAM" id="SSF56784">
    <property type="entry name" value="HAD-like"/>
    <property type="match status" value="1"/>
</dbReference>
<sequence length="249" mass="29487">MIFLSPSNKKDVKELLKEIKLLMIDFDGTLVEFEKAEKKALKRFLKKHNIKPSKRKEVAKYYDEINKQLWRKFEKKELTLDEVRKSRFLALIEKYCLRGEPEELDKEYLQFLIDCTKTTKKTLLFLEKLREKYKVYIITNGIHYVQVDRLERTGIMNLTDGFVTSEKIGAPKPESDMFNHILEKEHVKPEQAFVVGDSYKADIIGAKKLGIKSCLIIKDKRKRKEFDEKEKPNMIVKSFVEWAKFLLSK</sequence>
<dbReference type="SFLD" id="SFLDG01129">
    <property type="entry name" value="C1.5:_HAD__Beta-PGM__Phosphata"/>
    <property type="match status" value="1"/>
</dbReference>
<dbReference type="EMBL" id="CP084166">
    <property type="protein sequence ID" value="UJG40125.1"/>
    <property type="molecule type" value="Genomic_DNA"/>
</dbReference>
<dbReference type="GO" id="GO:0008253">
    <property type="term" value="F:5'-nucleotidase activity"/>
    <property type="evidence" value="ECO:0007669"/>
    <property type="project" value="InterPro"/>
</dbReference>